<evidence type="ECO:0000256" key="2">
    <source>
        <dbReference type="SAM" id="SignalP"/>
    </source>
</evidence>
<dbReference type="Proteomes" id="UP000002139">
    <property type="component" value="Chromosome"/>
</dbReference>
<reference evidence="3 4" key="1">
    <citation type="journal article" date="2007" name="Nat. Biotechnol.">
        <title>Complete genome sequence of the myxobacterium Sorangium cellulosum.</title>
        <authorList>
            <person name="Schneiker S."/>
            <person name="Perlova O."/>
            <person name="Kaiser O."/>
            <person name="Gerth K."/>
            <person name="Alici A."/>
            <person name="Altmeyer M.O."/>
            <person name="Bartels D."/>
            <person name="Bekel T."/>
            <person name="Beyer S."/>
            <person name="Bode E."/>
            <person name="Bode H.B."/>
            <person name="Bolten C.J."/>
            <person name="Choudhuri J.V."/>
            <person name="Doss S."/>
            <person name="Elnakady Y.A."/>
            <person name="Frank B."/>
            <person name="Gaigalat L."/>
            <person name="Goesmann A."/>
            <person name="Groeger C."/>
            <person name="Gross F."/>
            <person name="Jelsbak L."/>
            <person name="Jelsbak L."/>
            <person name="Kalinowski J."/>
            <person name="Kegler C."/>
            <person name="Knauber T."/>
            <person name="Konietzny S."/>
            <person name="Kopp M."/>
            <person name="Krause L."/>
            <person name="Krug D."/>
            <person name="Linke B."/>
            <person name="Mahmud T."/>
            <person name="Martinez-Arias R."/>
            <person name="McHardy A.C."/>
            <person name="Merai M."/>
            <person name="Meyer F."/>
            <person name="Mormann S."/>
            <person name="Munoz-Dorado J."/>
            <person name="Perez J."/>
            <person name="Pradella S."/>
            <person name="Rachid S."/>
            <person name="Raddatz G."/>
            <person name="Rosenau F."/>
            <person name="Rueckert C."/>
            <person name="Sasse F."/>
            <person name="Scharfe M."/>
            <person name="Schuster S.C."/>
            <person name="Suen G."/>
            <person name="Treuner-Lange A."/>
            <person name="Velicer G.J."/>
            <person name="Vorholter F.-J."/>
            <person name="Weissman K.J."/>
            <person name="Welch R.D."/>
            <person name="Wenzel S.C."/>
            <person name="Whitworth D.E."/>
            <person name="Wilhelm S."/>
            <person name="Wittmann C."/>
            <person name="Bloecker H."/>
            <person name="Puehler A."/>
            <person name="Mueller R."/>
        </authorList>
    </citation>
    <scope>NUCLEOTIDE SEQUENCE [LARGE SCALE GENOMIC DNA]</scope>
    <source>
        <strain evidence="4">So ce56</strain>
    </source>
</reference>
<accession>A9FD34</accession>
<dbReference type="STRING" id="448385.sce1565"/>
<organism evidence="3 4">
    <name type="scientific">Sorangium cellulosum (strain So ce56)</name>
    <name type="common">Polyangium cellulosum (strain So ce56)</name>
    <dbReference type="NCBI Taxonomy" id="448385"/>
    <lineage>
        <taxon>Bacteria</taxon>
        <taxon>Pseudomonadati</taxon>
        <taxon>Myxococcota</taxon>
        <taxon>Polyangia</taxon>
        <taxon>Polyangiales</taxon>
        <taxon>Polyangiaceae</taxon>
        <taxon>Sorangium</taxon>
    </lineage>
</organism>
<evidence type="ECO:0008006" key="5">
    <source>
        <dbReference type="Google" id="ProtNLM"/>
    </source>
</evidence>
<protein>
    <recommendedName>
        <fullName evidence="5">Secreted protein</fullName>
    </recommendedName>
</protein>
<evidence type="ECO:0000313" key="4">
    <source>
        <dbReference type="Proteomes" id="UP000002139"/>
    </source>
</evidence>
<dbReference type="HOGENOM" id="CLU_924083_0_0_7"/>
<dbReference type="EMBL" id="AM746676">
    <property type="protein sequence ID" value="CAN91723.1"/>
    <property type="molecule type" value="Genomic_DNA"/>
</dbReference>
<feature type="signal peptide" evidence="2">
    <location>
        <begin position="1"/>
        <end position="21"/>
    </location>
</feature>
<keyword evidence="2" id="KW-0732">Signal</keyword>
<proteinExistence type="predicted"/>
<keyword evidence="4" id="KW-1185">Reference proteome</keyword>
<feature type="compositionally biased region" description="Pro residues" evidence="1">
    <location>
        <begin position="42"/>
        <end position="51"/>
    </location>
</feature>
<gene>
    <name evidence="3" type="ordered locus">sce1565</name>
</gene>
<name>A9FD34_SORC5</name>
<feature type="chain" id="PRO_5002737732" description="Secreted protein" evidence="2">
    <location>
        <begin position="22"/>
        <end position="301"/>
    </location>
</feature>
<dbReference type="eggNOG" id="COG1729">
    <property type="taxonomic scope" value="Bacteria"/>
</dbReference>
<dbReference type="AlphaFoldDB" id="A9FD34"/>
<feature type="region of interest" description="Disordered" evidence="1">
    <location>
        <begin position="21"/>
        <end position="74"/>
    </location>
</feature>
<dbReference type="KEGG" id="scl:sce1565"/>
<sequence length="301" mass="32753">MPISPRPLLARLLLASIAACAPAPPAVQPRRGPDPRRVTQATPPPQPPAAEPLPSAGCTDLPLPATTPNTRPMRPTKEQTELLVDADRLLAARPDQENDPAIRALARARALWGAGEWPEATRVAGEIAIAHPREDAGIVAAMLYLAGLNLLGSQIDPPRTSCHDELVSRLPILQRHYCERGEDRRHPSECYLLYKIERAVERGGGCTLPEKLDVPPSVAYARAGEWYLARAVQCVEATRLVRVSPLAEHCDDLAFYAVRAFMNVPDETRAGEARALLLEPGNGMLKSPHIAELPTLAPRRP</sequence>
<evidence type="ECO:0000256" key="1">
    <source>
        <dbReference type="SAM" id="MobiDB-lite"/>
    </source>
</evidence>
<evidence type="ECO:0000313" key="3">
    <source>
        <dbReference type="EMBL" id="CAN91723.1"/>
    </source>
</evidence>